<dbReference type="AlphaFoldDB" id="A0A139I7C8"/>
<comment type="caution">
    <text evidence="1">The sequence shown here is derived from an EMBL/GenBank/DDBJ whole genome shotgun (WGS) entry which is preliminary data.</text>
</comment>
<keyword evidence="2" id="KW-1185">Reference proteome</keyword>
<evidence type="ECO:0000313" key="2">
    <source>
        <dbReference type="Proteomes" id="UP000073492"/>
    </source>
</evidence>
<dbReference type="SUPFAM" id="SSF51735">
    <property type="entry name" value="NAD(P)-binding Rossmann-fold domains"/>
    <property type="match status" value="1"/>
</dbReference>
<proteinExistence type="predicted"/>
<dbReference type="Proteomes" id="UP000073492">
    <property type="component" value="Unassembled WGS sequence"/>
</dbReference>
<gene>
    <name evidence="1" type="ORF">AC579_7876</name>
</gene>
<accession>A0A139I7C8</accession>
<protein>
    <recommendedName>
        <fullName evidence="3">Alcohol dehydrogenase-like C-terminal domain-containing protein</fullName>
    </recommendedName>
</protein>
<reference evidence="1 2" key="1">
    <citation type="submission" date="2015-07" db="EMBL/GenBank/DDBJ databases">
        <title>Comparative genomics of the Sigatoka disease complex on banana suggests a link between parallel evolutionary changes in Pseudocercospora fijiensis and Pseudocercospora eumusae and increased virulence on the banana host.</title>
        <authorList>
            <person name="Chang T.-C."/>
            <person name="Salvucci A."/>
            <person name="Crous P.W."/>
            <person name="Stergiopoulos I."/>
        </authorList>
    </citation>
    <scope>NUCLEOTIDE SEQUENCE [LARGE SCALE GENOMIC DNA]</scope>
    <source>
        <strain evidence="1 2">CBS 116634</strain>
    </source>
</reference>
<dbReference type="InterPro" id="IPR036291">
    <property type="entry name" value="NAD(P)-bd_dom_sf"/>
</dbReference>
<organism evidence="1 2">
    <name type="scientific">Pseudocercospora musae</name>
    <dbReference type="NCBI Taxonomy" id="113226"/>
    <lineage>
        <taxon>Eukaryota</taxon>
        <taxon>Fungi</taxon>
        <taxon>Dikarya</taxon>
        <taxon>Ascomycota</taxon>
        <taxon>Pezizomycotina</taxon>
        <taxon>Dothideomycetes</taxon>
        <taxon>Dothideomycetidae</taxon>
        <taxon>Mycosphaerellales</taxon>
        <taxon>Mycosphaerellaceae</taxon>
        <taxon>Pseudocercospora</taxon>
    </lineage>
</organism>
<evidence type="ECO:0000313" key="1">
    <source>
        <dbReference type="EMBL" id="KXT10432.1"/>
    </source>
</evidence>
<evidence type="ECO:0008006" key="3">
    <source>
        <dbReference type="Google" id="ProtNLM"/>
    </source>
</evidence>
<dbReference type="EMBL" id="LFZO01000261">
    <property type="protein sequence ID" value="KXT10432.1"/>
    <property type="molecule type" value="Genomic_DNA"/>
</dbReference>
<sequence>MYPGISYAASPAYPDQKMYHLWSSGSHVLGRDDNEVHNFRETPDTVAAVHNLTSGGPNVVIVSAASSATFAQAAFMLRISCILCMIGILPGGGRIETGVAEIAIKGSTVKGNLPKVFVRHFRDLPALHEERENGDIAGRVVLKIEDD</sequence>
<dbReference type="OrthoDB" id="10267969at2759"/>
<name>A0A139I7C8_9PEZI</name>
<dbReference type="Gene3D" id="3.40.50.720">
    <property type="entry name" value="NAD(P)-binding Rossmann-like Domain"/>
    <property type="match status" value="1"/>
</dbReference>